<evidence type="ECO:0000256" key="6">
    <source>
        <dbReference type="ARBA" id="ARBA00012321"/>
    </source>
</evidence>
<dbReference type="PANTHER" id="PTHR19278:SF9">
    <property type="entry name" value="URIDINE 5'-MONOPHOSPHATE SYNTHASE"/>
    <property type="match status" value="1"/>
</dbReference>
<dbReference type="HAMAP" id="MF_01208">
    <property type="entry name" value="PyrE"/>
    <property type="match status" value="1"/>
</dbReference>
<dbReference type="CDD" id="cd06223">
    <property type="entry name" value="PRTases_typeI"/>
    <property type="match status" value="1"/>
</dbReference>
<feature type="binding site" evidence="15">
    <location>
        <position position="431"/>
    </location>
    <ligand>
        <name>substrate</name>
    </ligand>
</feature>
<feature type="active site" description="For OMPdecase activity" evidence="14">
    <location>
        <position position="312"/>
    </location>
</feature>
<dbReference type="EnsemblMetazoa" id="XM_022789612">
    <property type="protein sequence ID" value="XP_022645347"/>
    <property type="gene ID" value="LOC111243689"/>
</dbReference>
<dbReference type="GO" id="GO:0006207">
    <property type="term" value="P:'de novo' pyrimidine nucleobase biosynthetic process"/>
    <property type="evidence" value="ECO:0007669"/>
    <property type="project" value="InterPro"/>
</dbReference>
<dbReference type="Pfam" id="PF00215">
    <property type="entry name" value="OMPdecase"/>
    <property type="match status" value="1"/>
</dbReference>
<feature type="binding site" evidence="15">
    <location>
        <position position="373"/>
    </location>
    <ligand>
        <name>substrate</name>
    </ligand>
</feature>
<dbReference type="RefSeq" id="XP_022645351.1">
    <property type="nucleotide sequence ID" value="XM_022789616.1"/>
</dbReference>
<dbReference type="SUPFAM" id="SSF51366">
    <property type="entry name" value="Ribulose-phoshate binding barrel"/>
    <property type="match status" value="1"/>
</dbReference>
<dbReference type="InterPro" id="IPR023031">
    <property type="entry name" value="OPRT"/>
</dbReference>
<dbReference type="NCBIfam" id="TIGR00336">
    <property type="entry name" value="pyrE"/>
    <property type="match status" value="1"/>
</dbReference>
<dbReference type="EnsemblMetazoa" id="XM_022789616">
    <property type="protein sequence ID" value="XP_022645351"/>
    <property type="gene ID" value="LOC111243689"/>
</dbReference>
<evidence type="ECO:0000256" key="1">
    <source>
        <dbReference type="ARBA" id="ARBA00004861"/>
    </source>
</evidence>
<evidence type="ECO:0000256" key="2">
    <source>
        <dbReference type="ARBA" id="ARBA00004889"/>
    </source>
</evidence>
<dbReference type="GO" id="GO:0004590">
    <property type="term" value="F:orotidine-5'-phosphate decarboxylase activity"/>
    <property type="evidence" value="ECO:0007669"/>
    <property type="project" value="UniProtKB-EC"/>
</dbReference>
<dbReference type="FunCoup" id="A0A7M7J146">
    <property type="interactions" value="2057"/>
</dbReference>
<dbReference type="OMA" id="SAKHVCG"/>
<evidence type="ECO:0000259" key="16">
    <source>
        <dbReference type="SMART" id="SM00934"/>
    </source>
</evidence>
<dbReference type="OrthoDB" id="10263753at2759"/>
<dbReference type="Proteomes" id="UP000594260">
    <property type="component" value="Unplaced"/>
</dbReference>
<evidence type="ECO:0000256" key="13">
    <source>
        <dbReference type="ARBA" id="ARBA00023268"/>
    </source>
</evidence>
<keyword evidence="9" id="KW-0808">Transferase</keyword>
<feature type="binding site" evidence="15">
    <location>
        <position position="451"/>
    </location>
    <ligand>
        <name>substrate</name>
    </ligand>
</feature>
<dbReference type="InterPro" id="IPR011060">
    <property type="entry name" value="RibuloseP-bd_barrel"/>
</dbReference>
<comment type="similarity">
    <text evidence="4">In the C-terminal section; belongs to the OMP decarboxylase family.</text>
</comment>
<dbReference type="EnsemblMetazoa" id="XM_022789615">
    <property type="protein sequence ID" value="XP_022645350"/>
    <property type="gene ID" value="LOC111243689"/>
</dbReference>
<dbReference type="KEGG" id="vde:111243689"/>
<dbReference type="InterPro" id="IPR001754">
    <property type="entry name" value="OMPdeCOase_dom"/>
</dbReference>
<dbReference type="EnsemblMetazoa" id="XM_022789613">
    <property type="protein sequence ID" value="XP_022645348"/>
    <property type="gene ID" value="LOC111243689"/>
</dbReference>
<dbReference type="PANTHER" id="PTHR19278">
    <property type="entry name" value="OROTATE PHOSPHORIBOSYLTRANSFERASE"/>
    <property type="match status" value="1"/>
</dbReference>
<feature type="active site" description="For OMPdecase activity" evidence="14">
    <location>
        <position position="314"/>
    </location>
</feature>
<keyword evidence="10" id="KW-0210">Decarboxylase</keyword>
<evidence type="ECO:0000256" key="7">
    <source>
        <dbReference type="ARBA" id="ARBA00015047"/>
    </source>
</evidence>
<evidence type="ECO:0000313" key="18">
    <source>
        <dbReference type="Proteomes" id="UP000594260"/>
    </source>
</evidence>
<name>A0A7M7J146_VARDE</name>
<accession>A0A7M7J146</accession>
<dbReference type="EC" id="2.4.2.10" evidence="5"/>
<dbReference type="FunFam" id="3.40.50.2020:FF:000025">
    <property type="entry name" value="Uridine monophosphate synthetase"/>
    <property type="match status" value="1"/>
</dbReference>
<evidence type="ECO:0000256" key="9">
    <source>
        <dbReference type="ARBA" id="ARBA00022679"/>
    </source>
</evidence>
<evidence type="ECO:0000256" key="12">
    <source>
        <dbReference type="ARBA" id="ARBA00023239"/>
    </source>
</evidence>
<dbReference type="InterPro" id="IPR000836">
    <property type="entry name" value="PRTase_dom"/>
</dbReference>
<keyword evidence="12" id="KW-0456">Lyase</keyword>
<evidence type="ECO:0000256" key="3">
    <source>
        <dbReference type="ARBA" id="ARBA00006221"/>
    </source>
</evidence>
<dbReference type="GO" id="GO:0044205">
    <property type="term" value="P:'de novo' UMP biosynthetic process"/>
    <property type="evidence" value="ECO:0007669"/>
    <property type="project" value="UniProtKB-UniPathway"/>
</dbReference>
<dbReference type="SMART" id="SM00934">
    <property type="entry name" value="OMPdecase"/>
    <property type="match status" value="1"/>
</dbReference>
<dbReference type="FunFam" id="3.20.20.70:FF:000114">
    <property type="entry name" value="Decarboxylase,orotidine phosphate"/>
    <property type="match status" value="1"/>
</dbReference>
<dbReference type="RefSeq" id="XP_022645350.1">
    <property type="nucleotide sequence ID" value="XM_022789615.1"/>
</dbReference>
<dbReference type="CDD" id="cd04725">
    <property type="entry name" value="OMP_decarboxylase_like"/>
    <property type="match status" value="1"/>
</dbReference>
<evidence type="ECO:0000256" key="15">
    <source>
        <dbReference type="PIRSR" id="PIRSR614732-2"/>
    </source>
</evidence>
<dbReference type="Pfam" id="PF00156">
    <property type="entry name" value="Pribosyltran"/>
    <property type="match status" value="1"/>
</dbReference>
<dbReference type="CTD" id="42493"/>
<comment type="pathway">
    <text evidence="2">Pyrimidine metabolism; UMP biosynthesis via de novo pathway; UMP from orotate: step 1/2.</text>
</comment>
<dbReference type="EC" id="4.1.1.23" evidence="6"/>
<feature type="binding site" evidence="15">
    <location>
        <position position="280"/>
    </location>
    <ligand>
        <name>substrate</name>
    </ligand>
</feature>
<dbReference type="InterPro" id="IPR018089">
    <property type="entry name" value="OMPdecase_AS"/>
</dbReference>
<keyword evidence="11" id="KW-0665">Pyrimidine biosynthesis</keyword>
<dbReference type="AlphaFoldDB" id="A0A7M7J146"/>
<dbReference type="PROSITE" id="PS00156">
    <property type="entry name" value="OMPDECASE"/>
    <property type="match status" value="1"/>
</dbReference>
<comment type="similarity">
    <text evidence="3">In the N-terminal section; belongs to the purine/pyrimidine phosphoribosyltransferase family.</text>
</comment>
<protein>
    <recommendedName>
        <fullName evidence="7">Uridine 5'-monophosphate synthase</fullName>
        <ecNumber evidence="5">2.4.2.10</ecNumber>
        <ecNumber evidence="6">4.1.1.23</ecNumber>
    </recommendedName>
</protein>
<feature type="binding site" evidence="15">
    <location>
        <position position="452"/>
    </location>
    <ligand>
        <name>substrate</name>
    </ligand>
</feature>
<dbReference type="RefSeq" id="XP_022645348.1">
    <property type="nucleotide sequence ID" value="XM_022789613.1"/>
</dbReference>
<dbReference type="InterPro" id="IPR014732">
    <property type="entry name" value="OMPdecase"/>
</dbReference>
<keyword evidence="18" id="KW-1185">Reference proteome</keyword>
<dbReference type="InterPro" id="IPR004467">
    <property type="entry name" value="Or_phspho_trans_dom"/>
</dbReference>
<dbReference type="Gene3D" id="3.40.50.2020">
    <property type="match status" value="1"/>
</dbReference>
<feature type="binding site" evidence="15">
    <location>
        <position position="258"/>
    </location>
    <ligand>
        <name>substrate</name>
    </ligand>
</feature>
<feature type="active site" description="For OMPdecase activity" evidence="14">
    <location>
        <position position="317"/>
    </location>
</feature>
<keyword evidence="8" id="KW-0328">Glycosyltransferase</keyword>
<sequence length="480" mass="52724">MENRKLVLNDIHSSMIMADLFKAGVVKFGEFTLKSGVTSPIYIDLRVAISQPELLTNIADAVGREIRRAGVEYDRLCGVPYTALPIAAVLSSRSNRSMIFRRKEAKSYGTKKLIDGEYQQGDRIVIVEDVVTSGSSILETVKLLEDVGLKATEAFTVIDREQGGKEFLKEHGVNLHSIFTLSSIITQLETEGKIASNTAKKARDFIANVRPDLTADAKTLVKPRISFEERAKSARHPVAKRLFEIISAKKTNLCVALDVTTTDKLLQLAEQLGPYVCALKTHIDLIDDFDYRQVIPRLQELARKNNFLLFEDRKFGDIGETVQRQYSKGIYRISEWADLVTVHGIPGPGVIQGLANCVKPYTERACIVVAEMSSNGTLTTEAYKKSSVDIIEKHSDFAIGAVSQSRLSESSSFVHMTPGVKINGGGDTLGQQYVTPQIAIGERGADVIIVGRGITEAPNPADVAVLYATQAWKAYEVLSA</sequence>
<feature type="domain" description="Orotidine 5'-phosphate decarboxylase" evidence="16">
    <location>
        <begin position="252"/>
        <end position="467"/>
    </location>
</feature>
<organism evidence="17 18">
    <name type="scientific">Varroa destructor</name>
    <name type="common">Honeybee mite</name>
    <dbReference type="NCBI Taxonomy" id="109461"/>
    <lineage>
        <taxon>Eukaryota</taxon>
        <taxon>Metazoa</taxon>
        <taxon>Ecdysozoa</taxon>
        <taxon>Arthropoda</taxon>
        <taxon>Chelicerata</taxon>
        <taxon>Arachnida</taxon>
        <taxon>Acari</taxon>
        <taxon>Parasitiformes</taxon>
        <taxon>Mesostigmata</taxon>
        <taxon>Gamasina</taxon>
        <taxon>Dermanyssoidea</taxon>
        <taxon>Varroidae</taxon>
        <taxon>Varroa</taxon>
    </lineage>
</organism>
<evidence type="ECO:0000313" key="17">
    <source>
        <dbReference type="EnsemblMetazoa" id="XP_022645348"/>
    </source>
</evidence>
<dbReference type="InterPro" id="IPR029057">
    <property type="entry name" value="PRTase-like"/>
</dbReference>
<evidence type="ECO:0000256" key="4">
    <source>
        <dbReference type="ARBA" id="ARBA00009769"/>
    </source>
</evidence>
<proteinExistence type="inferred from homology"/>
<dbReference type="InterPro" id="IPR013785">
    <property type="entry name" value="Aldolase_TIM"/>
</dbReference>
<evidence type="ECO:0000256" key="8">
    <source>
        <dbReference type="ARBA" id="ARBA00022676"/>
    </source>
</evidence>
<dbReference type="SUPFAM" id="SSF53271">
    <property type="entry name" value="PRTase-like"/>
    <property type="match status" value="1"/>
</dbReference>
<keyword evidence="13" id="KW-0511">Multifunctional enzyme</keyword>
<evidence type="ECO:0000256" key="10">
    <source>
        <dbReference type="ARBA" id="ARBA00022793"/>
    </source>
</evidence>
<dbReference type="NCBIfam" id="TIGR01740">
    <property type="entry name" value="pyrF"/>
    <property type="match status" value="1"/>
</dbReference>
<dbReference type="Gene3D" id="3.20.20.70">
    <property type="entry name" value="Aldolase class I"/>
    <property type="match status" value="1"/>
</dbReference>
<comment type="pathway">
    <text evidence="1">Pyrimidine metabolism; UMP biosynthesis via de novo pathway; UMP from orotate: step 2/2.</text>
</comment>
<dbReference type="UniPathway" id="UPA00070">
    <property type="reaction ID" value="UER00119"/>
</dbReference>
<dbReference type="RefSeq" id="XP_022645347.1">
    <property type="nucleotide sequence ID" value="XM_022789612.1"/>
</dbReference>
<reference evidence="17" key="1">
    <citation type="submission" date="2021-01" db="UniProtKB">
        <authorList>
            <consortium name="EnsemblMetazoa"/>
        </authorList>
    </citation>
    <scope>IDENTIFICATION</scope>
</reference>
<dbReference type="InParanoid" id="A0A7M7J146"/>
<evidence type="ECO:0000256" key="5">
    <source>
        <dbReference type="ARBA" id="ARBA00011971"/>
    </source>
</evidence>
<evidence type="ECO:0000256" key="11">
    <source>
        <dbReference type="ARBA" id="ARBA00022975"/>
    </source>
</evidence>
<dbReference type="GO" id="GO:0004588">
    <property type="term" value="F:orotate phosphoribosyltransferase activity"/>
    <property type="evidence" value="ECO:0007669"/>
    <property type="project" value="UniProtKB-EC"/>
</dbReference>
<evidence type="ECO:0000256" key="14">
    <source>
        <dbReference type="PIRSR" id="PIRSR614732-1"/>
    </source>
</evidence>
<dbReference type="GeneID" id="111243689"/>